<evidence type="ECO:0000259" key="15">
    <source>
        <dbReference type="PROSITE" id="PS51456"/>
    </source>
</evidence>
<gene>
    <name evidence="17" type="ORF">DL89DRAFT_270217</name>
</gene>
<keyword evidence="9 14" id="KW-0472">Membrane</keyword>
<dbReference type="GO" id="GO:0016459">
    <property type="term" value="C:myosin complex"/>
    <property type="evidence" value="ECO:0007669"/>
    <property type="project" value="UniProtKB-KW"/>
</dbReference>
<dbReference type="SUPFAM" id="SSF53448">
    <property type="entry name" value="Nucleotide-diphospho-sugar transferases"/>
    <property type="match status" value="1"/>
</dbReference>
<reference evidence="17 18" key="1">
    <citation type="submission" date="2016-07" db="EMBL/GenBank/DDBJ databases">
        <title>Pervasive Adenine N6-methylation of Active Genes in Fungi.</title>
        <authorList>
            <consortium name="DOE Joint Genome Institute"/>
            <person name="Mondo S.J."/>
            <person name="Dannebaum R.O."/>
            <person name="Kuo R.C."/>
            <person name="Labutti K."/>
            <person name="Haridas S."/>
            <person name="Kuo A."/>
            <person name="Salamov A."/>
            <person name="Ahrendt S.R."/>
            <person name="Lipzen A."/>
            <person name="Sullivan W."/>
            <person name="Andreopoulos W.B."/>
            <person name="Clum A."/>
            <person name="Lindquist E."/>
            <person name="Daum C."/>
            <person name="Ramamoorthy G.K."/>
            <person name="Gryganskyi A."/>
            <person name="Culley D."/>
            <person name="Magnuson J.K."/>
            <person name="James T.Y."/>
            <person name="O'Malley M.A."/>
            <person name="Stajich J.E."/>
            <person name="Spatafora J.W."/>
            <person name="Visel A."/>
            <person name="Grigoriev I.V."/>
        </authorList>
    </citation>
    <scope>NUCLEOTIDE SEQUENCE [LARGE SCALE GENOMIC DNA]</scope>
    <source>
        <strain evidence="17 18">ATCC 12442</strain>
    </source>
</reference>
<evidence type="ECO:0000256" key="14">
    <source>
        <dbReference type="SAM" id="Phobius"/>
    </source>
</evidence>
<evidence type="ECO:0000256" key="3">
    <source>
        <dbReference type="ARBA" id="ARBA00022475"/>
    </source>
</evidence>
<keyword evidence="12" id="KW-0067">ATP-binding</keyword>
<feature type="region of interest" description="Actin-binding" evidence="12">
    <location>
        <begin position="642"/>
        <end position="664"/>
    </location>
</feature>
<dbReference type="Gene3D" id="3.40.850.10">
    <property type="entry name" value="Kinesin motor domain"/>
    <property type="match status" value="1"/>
</dbReference>
<keyword evidence="3" id="KW-1003">Cell membrane</keyword>
<dbReference type="InterPro" id="IPR029044">
    <property type="entry name" value="Nucleotide-diphossugar_trans"/>
</dbReference>
<evidence type="ECO:0000313" key="18">
    <source>
        <dbReference type="Proteomes" id="UP000193922"/>
    </source>
</evidence>
<name>A0A1Y1VZ36_9FUNG</name>
<dbReference type="Gene3D" id="1.10.10.820">
    <property type="match status" value="1"/>
</dbReference>
<dbReference type="InterPro" id="IPR027417">
    <property type="entry name" value="P-loop_NTPase"/>
</dbReference>
<dbReference type="PRINTS" id="PR00193">
    <property type="entry name" value="MYOSINHEAVY"/>
</dbReference>
<evidence type="ECO:0000256" key="1">
    <source>
        <dbReference type="ARBA" id="ARBA00004651"/>
    </source>
</evidence>
<keyword evidence="6 14" id="KW-0812">Transmembrane</keyword>
<dbReference type="GO" id="GO:0005886">
    <property type="term" value="C:plasma membrane"/>
    <property type="evidence" value="ECO:0007669"/>
    <property type="project" value="UniProtKB-SubCell"/>
</dbReference>
<feature type="transmembrane region" description="Helical" evidence="14">
    <location>
        <begin position="1616"/>
        <end position="1640"/>
    </location>
</feature>
<feature type="domain" description="DEK-C" evidence="16">
    <location>
        <begin position="1967"/>
        <end position="2025"/>
    </location>
</feature>
<dbReference type="InterPro" id="IPR014876">
    <property type="entry name" value="DEK_C"/>
</dbReference>
<dbReference type="SUPFAM" id="SSF52540">
    <property type="entry name" value="P-loop containing nucleoside triphosphate hydrolases"/>
    <property type="match status" value="1"/>
</dbReference>
<keyword evidence="7 14" id="KW-1133">Transmembrane helix</keyword>
<evidence type="ECO:0000256" key="12">
    <source>
        <dbReference type="PROSITE-ProRule" id="PRU00782"/>
    </source>
</evidence>
<dbReference type="Gene3D" id="1.20.58.530">
    <property type="match status" value="1"/>
</dbReference>
<organism evidence="17 18">
    <name type="scientific">Linderina pennispora</name>
    <dbReference type="NCBI Taxonomy" id="61395"/>
    <lineage>
        <taxon>Eukaryota</taxon>
        <taxon>Fungi</taxon>
        <taxon>Fungi incertae sedis</taxon>
        <taxon>Zoopagomycota</taxon>
        <taxon>Kickxellomycotina</taxon>
        <taxon>Kickxellomycetes</taxon>
        <taxon>Kickxellales</taxon>
        <taxon>Kickxellaceae</taxon>
        <taxon>Linderina</taxon>
    </lineage>
</organism>
<feature type="region of interest" description="Disordered" evidence="13">
    <location>
        <begin position="775"/>
        <end position="797"/>
    </location>
</feature>
<comment type="similarity">
    <text evidence="12">Belongs to the TRAFAC class myosin-kinesin ATPase superfamily. Myosin family.</text>
</comment>
<feature type="transmembrane region" description="Helical" evidence="14">
    <location>
        <begin position="955"/>
        <end position="977"/>
    </location>
</feature>
<keyword evidence="5" id="KW-0808">Transferase</keyword>
<dbReference type="GO" id="GO:0004100">
    <property type="term" value="F:chitin synthase activity"/>
    <property type="evidence" value="ECO:0007669"/>
    <property type="project" value="UniProtKB-EC"/>
</dbReference>
<feature type="transmembrane region" description="Helical" evidence="14">
    <location>
        <begin position="1677"/>
        <end position="1700"/>
    </location>
</feature>
<sequence>MNSQRNDDLTKLKNADDVTKEEILDELISRYEQRPQSQPYTAIGDRVLVAFNPFESQPMHSDQTALTYIDDYRDTTVGREPLPPHIFKTAEEAYLHMRRTGLNQSIVFIGAAGSGKTEQRRLAIRFYSLLRSQSKKDTRLYNRIQNADIVLEAFSHAKTVSHNNASRVGTYSELQFDQRGRTVGLKTLTYLLEKARVTHVPQDERNFHAFYYLANGAAPEEREKFGLMHTQYEYLNRPGTVQRIHGFSDVERFRELIGAMSEVGLGHKYQHHIFSVLSAILALGNLQFTYQKVDEMSAAEVRNTEVLEHASRLLGFGSDTLLNLLTVKTKQVGNDKYTVYLDSDGAVARRDDLARSLYSLLFNWMIEFINSKVCKEDADRHNFIGLVDFPGWYTIRSSTYEQMVNNYTSERLQHFMFHQIFEAGNAEYEAEGIVDALPSVEFPDRTMCLDLFMKGKTGLFATMDRQAVEYLSPEKTGKKGKKSAGPREFDATVSDRQASVQLLSAFNKLHNSRTGDSNPYFSSGESKNEMNSFTVAHFWGSVSYNVDDFVEKNLDQLSADFVAVFRGDGTGENPGTGNGFVAGLFSSKTLATEVHPRNEKAVVQAQAPSVPTRAPSMMRSKKGGHSRVAKVACVVTQYQRALNDLIATLDDTLPWFALCIKPNEQGRPHWTDARRVQAQTDCFSLDAIVKRKRAEFSAVLGISDFCQRYASVIEDYVATVDPEDPRAQVLALKQALQLSDSDMIIAESKVFLNYSAWRRIDDPIRGIERMEIGNKRRDRKESRAISSTYDATAGDGYQDTLGSQSEANLMLNAQPLGQHNAADIGGLSAQQARALKGRMLGGGGNDTRSYYSDDDGYQDMGVNGSEIMSEREFAPGYDTTTPGSVSRAASLKQGVSGAVNEDDEDEPEHPKTRARKYWLCCVWANTFWVPSPLLKCCGRIKRRDQRLAWREKLTLCLIIFWSCIFVVFWIVGLGLILCPKQHVYSLSELTEHQETKDALIAIRGEVFDVKNFNHFNINVDYLKNRNFLGRDQTALFPQQLSFVCPFPDLDPRLSMTYRPELYTPTYFHDHRWWRHPTDKGYNYYQMRLMRLMREKYHKGHVAFDPKVLLKEAQGHSKGTSDKTVYRCIIHQQVFDLSDYINSQGASYMVVPVGQPNSTNTIAKKLFLDPDVFTMFDQNRGQDITEQWDAYFADKPDSKALHKQCLRGAFYIGDVDLRKSARCYAANYLLLAGSIALVLLIFVKFIAALQFGSRREPEPGDNFIVCNVPCYTEGEDSLKNTIDSLARLKYDDKRKLLFIVCDGMIMGSGNDRPTPRIVLDILGVDRDQEPEALSYIALGEGSKEHNMAKVYSGLYEIAGHVVPYLVIVKCGTPNERNRPGNRGKRDSQIMLMRFFNKVFFDLPMVPLELEMYHQVKNVIGVNPAFYEHVLMIDADTVVFPDSLNRLVGAMAHDQKILGICGETTLANAKSSWITMMQVYEYFISHHLTKAFESLFGSVSCLPGCFSMYRMRTADSARPLLISNQIIEEYSTNRVETLHEKNLLHLGEDRYLTTLVLKHFPYYKNKFVPDAKCMTNAPDQLSILLSQRRRWINSTVHNLFELIFLPQLCGFCCFSMRFVVFIDLITTIIMPATLVYLAYLIYQLTNPDSTTSYISLYLLAAIYGMQALIFILKRQWQHIGWMIVYIIAIPLFSFLIPIYAFWHFDDFSWGNTRVVVGESGRKHIYTVDNEKFDTTTIPQRKWSDYEQELLWEAHSASHHDGGSQYGGAMSDAGSKLAAAHNVRSGSAIGNVPQSMLGYANTQSMYNANSVYNDGGYGYNPMGVNNMTVNPMAGNGIDYLGSVSGRASPMIMPTSSAYEMVPMGSVGPQSRVGSMVMPQAVDPRLSQVSGNPFVQQDPRMSAYSVGSNIAANQMMMGGMQQPMMHPATMMEQPVPVSANMDQTGVLNMFPASDPSVTAASSLAQQSWPSGIPDEQISGYVAEIIATADLMTITKKQVREQIMSRFGIQAEEAKARRDFINQCIGQELQKRS</sequence>
<evidence type="ECO:0000256" key="4">
    <source>
        <dbReference type="ARBA" id="ARBA00022676"/>
    </source>
</evidence>
<dbReference type="InterPro" id="IPR004835">
    <property type="entry name" value="Chitin_synth"/>
</dbReference>
<evidence type="ECO:0000256" key="11">
    <source>
        <dbReference type="ARBA" id="ARBA00023180"/>
    </source>
</evidence>
<dbReference type="PROSITE" id="PS51998">
    <property type="entry name" value="DEK_C"/>
    <property type="match status" value="1"/>
</dbReference>
<evidence type="ECO:0000313" key="17">
    <source>
        <dbReference type="EMBL" id="ORX66285.1"/>
    </source>
</evidence>
<keyword evidence="18" id="KW-1185">Reference proteome</keyword>
<feature type="binding site" evidence="12">
    <location>
        <begin position="110"/>
        <end position="117"/>
    </location>
    <ligand>
        <name>ATP</name>
        <dbReference type="ChEBI" id="CHEBI:30616"/>
    </ligand>
</feature>
<keyword evidence="11" id="KW-0325">Glycoprotein</keyword>
<feature type="domain" description="Myosin motor" evidence="15">
    <location>
        <begin position="7"/>
        <end position="765"/>
    </location>
</feature>
<dbReference type="CDD" id="cd04190">
    <property type="entry name" value="Chitin_synth_C"/>
    <property type="match status" value="1"/>
</dbReference>
<dbReference type="EMBL" id="MCFD01000016">
    <property type="protein sequence ID" value="ORX66285.1"/>
    <property type="molecule type" value="Genomic_DNA"/>
</dbReference>
<keyword evidence="12" id="KW-0009">Actin-binding</keyword>
<accession>A0A1Y1VZ36</accession>
<evidence type="ECO:0000259" key="16">
    <source>
        <dbReference type="PROSITE" id="PS51998"/>
    </source>
</evidence>
<evidence type="ECO:0000256" key="2">
    <source>
        <dbReference type="ARBA" id="ARBA00012543"/>
    </source>
</evidence>
<dbReference type="Gene3D" id="1.20.120.720">
    <property type="entry name" value="Myosin VI head, motor domain, U50 subdomain"/>
    <property type="match status" value="1"/>
</dbReference>
<dbReference type="Proteomes" id="UP000193922">
    <property type="component" value="Unassembled WGS sequence"/>
</dbReference>
<keyword evidence="10 12" id="KW-0505">Motor protein</keyword>
<evidence type="ECO:0000256" key="9">
    <source>
        <dbReference type="ARBA" id="ARBA00023136"/>
    </source>
</evidence>
<dbReference type="GO" id="GO:0003774">
    <property type="term" value="F:cytoskeletal motor activity"/>
    <property type="evidence" value="ECO:0007669"/>
    <property type="project" value="UniProtKB-UniRule"/>
</dbReference>
<dbReference type="GO" id="GO:0030428">
    <property type="term" value="C:cell septum"/>
    <property type="evidence" value="ECO:0007669"/>
    <property type="project" value="TreeGrafter"/>
</dbReference>
<keyword evidence="12" id="KW-0547">Nucleotide-binding</keyword>
<evidence type="ECO:0000256" key="5">
    <source>
        <dbReference type="ARBA" id="ARBA00022679"/>
    </source>
</evidence>
<feature type="transmembrane region" description="Helical" evidence="14">
    <location>
        <begin position="1227"/>
        <end position="1246"/>
    </location>
</feature>
<evidence type="ECO:0000256" key="8">
    <source>
        <dbReference type="ARBA" id="ARBA00023123"/>
    </source>
</evidence>
<keyword evidence="4" id="KW-0328">Glycosyltransferase</keyword>
<dbReference type="Gene3D" id="1.10.10.60">
    <property type="entry name" value="Homeodomain-like"/>
    <property type="match status" value="1"/>
</dbReference>
<evidence type="ECO:0000256" key="13">
    <source>
        <dbReference type="SAM" id="MobiDB-lite"/>
    </source>
</evidence>
<comment type="subcellular location">
    <subcellularLocation>
        <location evidence="1">Cell membrane</location>
        <topology evidence="1">Multi-pass membrane protein</topology>
    </subcellularLocation>
</comment>
<dbReference type="GO" id="GO:0031505">
    <property type="term" value="P:fungal-type cell wall organization"/>
    <property type="evidence" value="ECO:0007669"/>
    <property type="project" value="TreeGrafter"/>
</dbReference>
<dbReference type="EC" id="2.4.1.16" evidence="2"/>
<dbReference type="OrthoDB" id="370884at2759"/>
<dbReference type="Gene3D" id="3.90.550.10">
    <property type="entry name" value="Spore Coat Polysaccharide Biosynthesis Protein SpsA, Chain A"/>
    <property type="match status" value="1"/>
</dbReference>
<dbReference type="SUPFAM" id="SSF109715">
    <property type="entry name" value="DEK C-terminal domain"/>
    <property type="match status" value="1"/>
</dbReference>
<dbReference type="GO" id="GO:0003779">
    <property type="term" value="F:actin binding"/>
    <property type="evidence" value="ECO:0007669"/>
    <property type="project" value="UniProtKB-KW"/>
</dbReference>
<dbReference type="InterPro" id="IPR001609">
    <property type="entry name" value="Myosin_head_motor_dom-like"/>
</dbReference>
<evidence type="ECO:0000256" key="7">
    <source>
        <dbReference type="ARBA" id="ARBA00022989"/>
    </source>
</evidence>
<proteinExistence type="inferred from homology"/>
<dbReference type="Pfam" id="PF03142">
    <property type="entry name" value="Chitin_synth_2"/>
    <property type="match status" value="1"/>
</dbReference>
<feature type="transmembrane region" description="Helical" evidence="14">
    <location>
        <begin position="1652"/>
        <end position="1670"/>
    </location>
</feature>
<keyword evidence="8 12" id="KW-0518">Myosin</keyword>
<dbReference type="PANTHER" id="PTHR22914:SF13">
    <property type="entry name" value="CHITIN SYNTHASE"/>
    <property type="match status" value="1"/>
</dbReference>
<dbReference type="GO" id="GO:0006031">
    <property type="term" value="P:chitin biosynthetic process"/>
    <property type="evidence" value="ECO:0007669"/>
    <property type="project" value="TreeGrafter"/>
</dbReference>
<dbReference type="GeneID" id="63805264"/>
<dbReference type="STRING" id="61395.A0A1Y1VZ36"/>
<evidence type="ECO:0000256" key="6">
    <source>
        <dbReference type="ARBA" id="ARBA00022692"/>
    </source>
</evidence>
<dbReference type="Pfam" id="PF08766">
    <property type="entry name" value="DEK_C"/>
    <property type="match status" value="1"/>
</dbReference>
<dbReference type="SUPFAM" id="SSF55856">
    <property type="entry name" value="Cytochrome b5-like heme/steroid binding domain"/>
    <property type="match status" value="1"/>
</dbReference>
<dbReference type="PROSITE" id="PS51456">
    <property type="entry name" value="MYOSIN_MOTOR"/>
    <property type="match status" value="1"/>
</dbReference>
<comment type="caution">
    <text evidence="17">The sequence shown here is derived from an EMBL/GenBank/DDBJ whole genome shotgun (WGS) entry which is preliminary data.</text>
</comment>
<dbReference type="RefSeq" id="XP_040740295.1">
    <property type="nucleotide sequence ID" value="XM_040888616.1"/>
</dbReference>
<dbReference type="Pfam" id="PF00063">
    <property type="entry name" value="Myosin_head"/>
    <property type="match status" value="1"/>
</dbReference>
<dbReference type="GO" id="GO:0005524">
    <property type="term" value="F:ATP binding"/>
    <property type="evidence" value="ECO:0007669"/>
    <property type="project" value="UniProtKB-UniRule"/>
</dbReference>
<dbReference type="InterPro" id="IPR036961">
    <property type="entry name" value="Kinesin_motor_dom_sf"/>
</dbReference>
<dbReference type="SMART" id="SM00242">
    <property type="entry name" value="MYSc"/>
    <property type="match status" value="1"/>
</dbReference>
<dbReference type="PANTHER" id="PTHR22914">
    <property type="entry name" value="CHITIN SYNTHASE"/>
    <property type="match status" value="1"/>
</dbReference>
<protein>
    <recommendedName>
        <fullName evidence="2">chitin synthase</fullName>
        <ecNumber evidence="2">2.4.1.16</ecNumber>
    </recommendedName>
</protein>
<dbReference type="InterPro" id="IPR036400">
    <property type="entry name" value="Cyt_B5-like_heme/steroid_sf"/>
</dbReference>
<evidence type="ECO:0000256" key="10">
    <source>
        <dbReference type="ARBA" id="ARBA00023175"/>
    </source>
</evidence>